<dbReference type="PANTHER" id="PTHR10272">
    <property type="entry name" value="PLATELET-ACTIVATING FACTOR ACETYLHYDROLASE"/>
    <property type="match status" value="1"/>
</dbReference>
<evidence type="ECO:0000313" key="5">
    <source>
        <dbReference type="EMBL" id="CAD8098798.1"/>
    </source>
</evidence>
<accession>A0A8S1P7E0</accession>
<proteinExistence type="predicted"/>
<feature type="signal peptide" evidence="4">
    <location>
        <begin position="1"/>
        <end position="18"/>
    </location>
</feature>
<keyword evidence="4" id="KW-0732">Signal</keyword>
<dbReference type="Pfam" id="PF03403">
    <property type="entry name" value="PAF-AH_p_II"/>
    <property type="match status" value="1"/>
</dbReference>
<keyword evidence="6" id="KW-1185">Reference proteome</keyword>
<dbReference type="PANTHER" id="PTHR10272:SF0">
    <property type="entry name" value="PLATELET-ACTIVATING FACTOR ACETYLHYDROLASE"/>
    <property type="match status" value="1"/>
</dbReference>
<keyword evidence="3" id="KW-0443">Lipid metabolism</keyword>
<dbReference type="GO" id="GO:0016042">
    <property type="term" value="P:lipid catabolic process"/>
    <property type="evidence" value="ECO:0007669"/>
    <property type="project" value="UniProtKB-KW"/>
</dbReference>
<name>A0A8S1P7E0_PARPR</name>
<keyword evidence="1" id="KW-0378">Hydrolase</keyword>
<keyword evidence="2" id="KW-0442">Lipid degradation</keyword>
<dbReference type="Proteomes" id="UP000688137">
    <property type="component" value="Unassembled WGS sequence"/>
</dbReference>
<dbReference type="GO" id="GO:0003847">
    <property type="term" value="F:1-alkyl-2-acetylglycerophosphocholine esterase activity"/>
    <property type="evidence" value="ECO:0007669"/>
    <property type="project" value="TreeGrafter"/>
</dbReference>
<evidence type="ECO:0000256" key="2">
    <source>
        <dbReference type="ARBA" id="ARBA00022963"/>
    </source>
</evidence>
<organism evidence="5 6">
    <name type="scientific">Paramecium primaurelia</name>
    <dbReference type="NCBI Taxonomy" id="5886"/>
    <lineage>
        <taxon>Eukaryota</taxon>
        <taxon>Sar</taxon>
        <taxon>Alveolata</taxon>
        <taxon>Ciliophora</taxon>
        <taxon>Intramacronucleata</taxon>
        <taxon>Oligohymenophorea</taxon>
        <taxon>Peniculida</taxon>
        <taxon>Parameciidae</taxon>
        <taxon>Paramecium</taxon>
    </lineage>
</organism>
<protein>
    <recommendedName>
        <fullName evidence="7">1-alkyl-2-acetylglycerophosphocholine esterase</fullName>
    </recommendedName>
</protein>
<evidence type="ECO:0000313" key="6">
    <source>
        <dbReference type="Proteomes" id="UP000688137"/>
    </source>
</evidence>
<dbReference type="EMBL" id="CAJJDM010000111">
    <property type="protein sequence ID" value="CAD8098798.1"/>
    <property type="molecule type" value="Genomic_DNA"/>
</dbReference>
<sequence length="230" mass="27156">MKSLSLVAVILYFFLTHKLNNYHLPDGENPVGRVTQQLQPYSRNGNLLSYIMKYCSKCKKGFKWLKVKDYAEKMDDTTKKDNSLSLSQNCSFIILQVYDKFLAQIDLYYAETTDNLSKFSVIILIHGLASHCDGYSVIARYLAQHGHIVFVPEHIENIRNIYLTNEENREYRKLQLQDRQLLFNYWVQIQIIVQIFTLRINNMQTFQISLQFGIVKADFIAFQQMFMKFF</sequence>
<evidence type="ECO:0000256" key="4">
    <source>
        <dbReference type="SAM" id="SignalP"/>
    </source>
</evidence>
<feature type="chain" id="PRO_5035924285" description="1-alkyl-2-acetylglycerophosphocholine esterase" evidence="4">
    <location>
        <begin position="19"/>
        <end position="230"/>
    </location>
</feature>
<dbReference type="AlphaFoldDB" id="A0A8S1P7E0"/>
<evidence type="ECO:0008006" key="7">
    <source>
        <dbReference type="Google" id="ProtNLM"/>
    </source>
</evidence>
<comment type="caution">
    <text evidence="5">The sequence shown here is derived from an EMBL/GenBank/DDBJ whole genome shotgun (WGS) entry which is preliminary data.</text>
</comment>
<evidence type="ECO:0000256" key="1">
    <source>
        <dbReference type="ARBA" id="ARBA00022801"/>
    </source>
</evidence>
<gene>
    <name evidence="5" type="ORF">PPRIM_AZ9-3.1.T1080007</name>
</gene>
<reference evidence="5" key="1">
    <citation type="submission" date="2021-01" db="EMBL/GenBank/DDBJ databases">
        <authorList>
            <consortium name="Genoscope - CEA"/>
            <person name="William W."/>
        </authorList>
    </citation>
    <scope>NUCLEOTIDE SEQUENCE</scope>
</reference>
<evidence type="ECO:0000256" key="3">
    <source>
        <dbReference type="ARBA" id="ARBA00023098"/>
    </source>
</evidence>